<evidence type="ECO:0000256" key="1">
    <source>
        <dbReference type="ARBA" id="ARBA00012513"/>
    </source>
</evidence>
<reference evidence="11" key="1">
    <citation type="submission" date="2022-10" db="EMBL/GenBank/DDBJ databases">
        <title>Tapping the CABI collections for fungal endophytes: first genome assemblies for Collariella, Neodidymelliopsis, Ascochyta clinopodiicola, Didymella pomorum, Didymosphaeria variabile, Neocosmospora piperis and Neocucurbitaria cava.</title>
        <authorList>
            <person name="Hill R."/>
        </authorList>
    </citation>
    <scope>NUCLEOTIDE SEQUENCE</scope>
    <source>
        <strain evidence="11">IMI 356814</strain>
    </source>
</reference>
<keyword evidence="4" id="KW-0547">Nucleotide-binding</keyword>
<evidence type="ECO:0000256" key="2">
    <source>
        <dbReference type="ARBA" id="ARBA00022527"/>
    </source>
</evidence>
<comment type="catalytic activity">
    <reaction evidence="7">
        <text>L-threonyl-[protein] + ATP = O-phospho-L-threonyl-[protein] + ADP + H(+)</text>
        <dbReference type="Rhea" id="RHEA:46608"/>
        <dbReference type="Rhea" id="RHEA-COMP:11060"/>
        <dbReference type="Rhea" id="RHEA-COMP:11605"/>
        <dbReference type="ChEBI" id="CHEBI:15378"/>
        <dbReference type="ChEBI" id="CHEBI:30013"/>
        <dbReference type="ChEBI" id="CHEBI:30616"/>
        <dbReference type="ChEBI" id="CHEBI:61977"/>
        <dbReference type="ChEBI" id="CHEBI:456216"/>
        <dbReference type="EC" id="2.7.11.1"/>
    </reaction>
</comment>
<evidence type="ECO:0000313" key="11">
    <source>
        <dbReference type="EMBL" id="KAJ4369960.1"/>
    </source>
</evidence>
<feature type="domain" description="Protein kinase" evidence="10">
    <location>
        <begin position="29"/>
        <end position="309"/>
    </location>
</feature>
<protein>
    <recommendedName>
        <fullName evidence="1">non-specific serine/threonine protein kinase</fullName>
        <ecNumber evidence="1">2.7.11.1</ecNumber>
    </recommendedName>
</protein>
<dbReference type="InterPro" id="IPR011009">
    <property type="entry name" value="Kinase-like_dom_sf"/>
</dbReference>
<evidence type="ECO:0000256" key="7">
    <source>
        <dbReference type="ARBA" id="ARBA00047899"/>
    </source>
</evidence>
<dbReference type="EC" id="2.7.11.1" evidence="1"/>
<name>A0A9W8Y7N9_9PLEO</name>
<evidence type="ECO:0000256" key="5">
    <source>
        <dbReference type="ARBA" id="ARBA00022777"/>
    </source>
</evidence>
<dbReference type="Proteomes" id="UP001140560">
    <property type="component" value="Unassembled WGS sequence"/>
</dbReference>
<dbReference type="InterPro" id="IPR050660">
    <property type="entry name" value="NEK_Ser/Thr_kinase"/>
</dbReference>
<dbReference type="GO" id="GO:0005634">
    <property type="term" value="C:nucleus"/>
    <property type="evidence" value="ECO:0007669"/>
    <property type="project" value="TreeGrafter"/>
</dbReference>
<dbReference type="Gene3D" id="1.10.510.10">
    <property type="entry name" value="Transferase(Phosphotransferase) domain 1"/>
    <property type="match status" value="1"/>
</dbReference>
<dbReference type="SMART" id="SM00220">
    <property type="entry name" value="S_TKc"/>
    <property type="match status" value="1"/>
</dbReference>
<keyword evidence="3" id="KW-0808">Transferase</keyword>
<evidence type="ECO:0000256" key="9">
    <source>
        <dbReference type="SAM" id="MobiDB-lite"/>
    </source>
</evidence>
<dbReference type="InterPro" id="IPR008271">
    <property type="entry name" value="Ser/Thr_kinase_AS"/>
</dbReference>
<dbReference type="SUPFAM" id="SSF56112">
    <property type="entry name" value="Protein kinase-like (PK-like)"/>
    <property type="match status" value="1"/>
</dbReference>
<evidence type="ECO:0000256" key="4">
    <source>
        <dbReference type="ARBA" id="ARBA00022741"/>
    </source>
</evidence>
<sequence length="450" mass="50971">MPPPTPVIKNNLENGIKFRTQPKFSWETIQSLGSMGGGINAGIAKVRTKDDPLNRVFIEKRFESKHIDFKIAHREIALLHQVGDHPHITTMIDHFVDEKAKKASVYMEFCDMGSMMDAWLKIRKGKDRVNEHKLWQWFVQTMDALVYCHRGHKPDDERAVMNWARIYHRDIKPGNILLMRAEVDGKMQVVAKLADFGLAQSDEWTSQTKDRSSASRASAGTPGFDQPEFPRFSGNSDVYQMGLVFVCMCGLRGSPRSRQNPQGLQWNKDRPAGSGYSKELNSMLKWCLTSDPKSRPEALDVLKKLKSTYNGIKTQLPPDNQPLEIFDQPSSGHNPQIPQPMPFPGVGQPMFQPDFGQLPRRPGPPRHVLSDPEVGRIGRMPNDYVDFVNGRRSPPEFVAGGQPIGGSPNDMAHMLEDDYDELERYGGLDSRLLGGFHPHRGYFPPFHPYR</sequence>
<comment type="catalytic activity">
    <reaction evidence="8">
        <text>L-seryl-[protein] + ATP = O-phospho-L-seryl-[protein] + ADP + H(+)</text>
        <dbReference type="Rhea" id="RHEA:17989"/>
        <dbReference type="Rhea" id="RHEA-COMP:9863"/>
        <dbReference type="Rhea" id="RHEA-COMP:11604"/>
        <dbReference type="ChEBI" id="CHEBI:15378"/>
        <dbReference type="ChEBI" id="CHEBI:29999"/>
        <dbReference type="ChEBI" id="CHEBI:30616"/>
        <dbReference type="ChEBI" id="CHEBI:83421"/>
        <dbReference type="ChEBI" id="CHEBI:456216"/>
        <dbReference type="EC" id="2.7.11.1"/>
    </reaction>
</comment>
<proteinExistence type="predicted"/>
<dbReference type="InterPro" id="IPR000719">
    <property type="entry name" value="Prot_kinase_dom"/>
</dbReference>
<feature type="region of interest" description="Disordered" evidence="9">
    <location>
        <begin position="204"/>
        <end position="229"/>
    </location>
</feature>
<evidence type="ECO:0000256" key="3">
    <source>
        <dbReference type="ARBA" id="ARBA00022679"/>
    </source>
</evidence>
<dbReference type="PROSITE" id="PS50011">
    <property type="entry name" value="PROTEIN_KINASE_DOM"/>
    <property type="match status" value="1"/>
</dbReference>
<organism evidence="11 12">
    <name type="scientific">Neocucurbitaria cava</name>
    <dbReference type="NCBI Taxonomy" id="798079"/>
    <lineage>
        <taxon>Eukaryota</taxon>
        <taxon>Fungi</taxon>
        <taxon>Dikarya</taxon>
        <taxon>Ascomycota</taxon>
        <taxon>Pezizomycotina</taxon>
        <taxon>Dothideomycetes</taxon>
        <taxon>Pleosporomycetidae</taxon>
        <taxon>Pleosporales</taxon>
        <taxon>Pleosporineae</taxon>
        <taxon>Cucurbitariaceae</taxon>
        <taxon>Neocucurbitaria</taxon>
    </lineage>
</organism>
<gene>
    <name evidence="11" type="ORF">N0V83_005724</name>
</gene>
<keyword evidence="5" id="KW-0418">Kinase</keyword>
<evidence type="ECO:0000256" key="6">
    <source>
        <dbReference type="ARBA" id="ARBA00022840"/>
    </source>
</evidence>
<dbReference type="GO" id="GO:0004674">
    <property type="term" value="F:protein serine/threonine kinase activity"/>
    <property type="evidence" value="ECO:0007669"/>
    <property type="project" value="UniProtKB-KW"/>
</dbReference>
<accession>A0A9W8Y7N9</accession>
<evidence type="ECO:0000313" key="12">
    <source>
        <dbReference type="Proteomes" id="UP001140560"/>
    </source>
</evidence>
<keyword evidence="12" id="KW-1185">Reference proteome</keyword>
<dbReference type="PANTHER" id="PTHR43671">
    <property type="entry name" value="SERINE/THREONINE-PROTEIN KINASE NEK"/>
    <property type="match status" value="1"/>
</dbReference>
<dbReference type="OrthoDB" id="310217at2759"/>
<evidence type="ECO:0000256" key="8">
    <source>
        <dbReference type="ARBA" id="ARBA00048679"/>
    </source>
</evidence>
<dbReference type="GO" id="GO:0005524">
    <property type="term" value="F:ATP binding"/>
    <property type="evidence" value="ECO:0007669"/>
    <property type="project" value="UniProtKB-KW"/>
</dbReference>
<dbReference type="EMBL" id="JAPEUY010000009">
    <property type="protein sequence ID" value="KAJ4369960.1"/>
    <property type="molecule type" value="Genomic_DNA"/>
</dbReference>
<dbReference type="AlphaFoldDB" id="A0A9W8Y7N9"/>
<dbReference type="Pfam" id="PF00069">
    <property type="entry name" value="Pkinase"/>
    <property type="match status" value="1"/>
</dbReference>
<keyword evidence="6" id="KW-0067">ATP-binding</keyword>
<evidence type="ECO:0000259" key="10">
    <source>
        <dbReference type="PROSITE" id="PS50011"/>
    </source>
</evidence>
<keyword evidence="2" id="KW-0723">Serine/threonine-protein kinase</keyword>
<dbReference type="PANTHER" id="PTHR43671:SF98">
    <property type="entry name" value="SERINE_THREONINE-PROTEIN KINASE NEK11"/>
    <property type="match status" value="1"/>
</dbReference>
<comment type="caution">
    <text evidence="11">The sequence shown here is derived from an EMBL/GenBank/DDBJ whole genome shotgun (WGS) entry which is preliminary data.</text>
</comment>
<dbReference type="PROSITE" id="PS00108">
    <property type="entry name" value="PROTEIN_KINASE_ST"/>
    <property type="match status" value="1"/>
</dbReference>